<keyword evidence="3" id="KW-1185">Reference proteome</keyword>
<proteinExistence type="predicted"/>
<sequence>MTFPKSNCRNFSVPQECIESSNAERATAPPQRAEKGHRGRAYGNDSSVRSVSRNERPCAPVQSTLLQANIYALHFPFVQIATPTALLDHPSPTDRESPASLAARAIHILTFILFSVFTS</sequence>
<evidence type="ECO:0000313" key="2">
    <source>
        <dbReference type="EMBL" id="GBP33046.1"/>
    </source>
</evidence>
<dbReference type="Proteomes" id="UP000299102">
    <property type="component" value="Unassembled WGS sequence"/>
</dbReference>
<reference evidence="2 3" key="1">
    <citation type="journal article" date="2019" name="Commun. Biol.">
        <title>The bagworm genome reveals a unique fibroin gene that provides high tensile strength.</title>
        <authorList>
            <person name="Kono N."/>
            <person name="Nakamura H."/>
            <person name="Ohtoshi R."/>
            <person name="Tomita M."/>
            <person name="Numata K."/>
            <person name="Arakawa K."/>
        </authorList>
    </citation>
    <scope>NUCLEOTIDE SEQUENCE [LARGE SCALE GENOMIC DNA]</scope>
</reference>
<dbReference type="AlphaFoldDB" id="A0A4C1V3W3"/>
<organism evidence="2 3">
    <name type="scientific">Eumeta variegata</name>
    <name type="common">Bagworm moth</name>
    <name type="synonym">Eumeta japonica</name>
    <dbReference type="NCBI Taxonomy" id="151549"/>
    <lineage>
        <taxon>Eukaryota</taxon>
        <taxon>Metazoa</taxon>
        <taxon>Ecdysozoa</taxon>
        <taxon>Arthropoda</taxon>
        <taxon>Hexapoda</taxon>
        <taxon>Insecta</taxon>
        <taxon>Pterygota</taxon>
        <taxon>Neoptera</taxon>
        <taxon>Endopterygota</taxon>
        <taxon>Lepidoptera</taxon>
        <taxon>Glossata</taxon>
        <taxon>Ditrysia</taxon>
        <taxon>Tineoidea</taxon>
        <taxon>Psychidae</taxon>
        <taxon>Oiketicinae</taxon>
        <taxon>Eumeta</taxon>
    </lineage>
</organism>
<comment type="caution">
    <text evidence="2">The sequence shown here is derived from an EMBL/GenBank/DDBJ whole genome shotgun (WGS) entry which is preliminary data.</text>
</comment>
<protein>
    <submittedName>
        <fullName evidence="2">Uncharacterized protein</fullName>
    </submittedName>
</protein>
<accession>A0A4C1V3W3</accession>
<feature type="region of interest" description="Disordered" evidence="1">
    <location>
        <begin position="19"/>
        <end position="54"/>
    </location>
</feature>
<name>A0A4C1V3W3_EUMVA</name>
<dbReference type="EMBL" id="BGZK01000269">
    <property type="protein sequence ID" value="GBP33046.1"/>
    <property type="molecule type" value="Genomic_DNA"/>
</dbReference>
<evidence type="ECO:0000313" key="3">
    <source>
        <dbReference type="Proteomes" id="UP000299102"/>
    </source>
</evidence>
<evidence type="ECO:0000256" key="1">
    <source>
        <dbReference type="SAM" id="MobiDB-lite"/>
    </source>
</evidence>
<gene>
    <name evidence="2" type="ORF">EVAR_18524_1</name>
</gene>